<dbReference type="EMBL" id="JACDZE010000001">
    <property type="protein sequence ID" value="MBA5628888.1"/>
    <property type="molecule type" value="Genomic_DNA"/>
</dbReference>
<comment type="caution">
    <text evidence="1">The sequence shown here is derived from an EMBL/GenBank/DDBJ whole genome shotgun (WGS) entry which is preliminary data.</text>
</comment>
<protein>
    <submittedName>
        <fullName evidence="1">DUF1579 family protein</fullName>
    </submittedName>
</protein>
<evidence type="ECO:0000313" key="1">
    <source>
        <dbReference type="EMBL" id="MBA5628888.1"/>
    </source>
</evidence>
<name>A0A838ZI15_9FLAO</name>
<keyword evidence="2" id="KW-1185">Reference proteome</keyword>
<organism evidence="1 2">
    <name type="scientific">Moheibacter lacus</name>
    <dbReference type="NCBI Taxonomy" id="2745851"/>
    <lineage>
        <taxon>Bacteria</taxon>
        <taxon>Pseudomonadati</taxon>
        <taxon>Bacteroidota</taxon>
        <taxon>Flavobacteriia</taxon>
        <taxon>Flavobacteriales</taxon>
        <taxon>Weeksellaceae</taxon>
        <taxon>Moheibacter</taxon>
    </lineage>
</organism>
<reference evidence="1 2" key="1">
    <citation type="submission" date="2020-07" db="EMBL/GenBank/DDBJ databases">
        <title>Moheibacter lacus sp. nov., a member of the family Flavobacteriaceae isolated from freshwater lake sediment.</title>
        <authorList>
            <person name="Liu Y."/>
        </authorList>
    </citation>
    <scope>NUCLEOTIDE SEQUENCE [LARGE SCALE GENOMIC DNA]</scope>
    <source>
        <strain evidence="1 2">BDHS18</strain>
    </source>
</reference>
<gene>
    <name evidence="1" type="ORF">HU137_03780</name>
</gene>
<proteinExistence type="predicted"/>
<dbReference type="AlphaFoldDB" id="A0A838ZI15"/>
<dbReference type="InterPro" id="IPR011473">
    <property type="entry name" value="DUF1579"/>
</dbReference>
<dbReference type="Proteomes" id="UP000552241">
    <property type="component" value="Unassembled WGS sequence"/>
</dbReference>
<accession>A0A838ZI15</accession>
<dbReference type="Pfam" id="PF07617">
    <property type="entry name" value="DUF1579"/>
    <property type="match status" value="1"/>
</dbReference>
<sequence>MKAWENSMTPGAEHKWMEPYAGEWSAVTTIWMDPTQPPISSNGSCVNSMSIGRYLEYSFNGNFMGMRFEGKGVMAFDNLEKKYKST</sequence>
<evidence type="ECO:0000313" key="2">
    <source>
        <dbReference type="Proteomes" id="UP000552241"/>
    </source>
</evidence>